<evidence type="ECO:0000256" key="4">
    <source>
        <dbReference type="ARBA" id="ARBA00022679"/>
    </source>
</evidence>
<comment type="caution">
    <text evidence="11">The sequence shown here is derived from an EMBL/GenBank/DDBJ whole genome shotgun (WGS) entry which is preliminary data.</text>
</comment>
<keyword evidence="7 9" id="KW-0067">ATP-binding</keyword>
<keyword evidence="4 9" id="KW-0808">Transferase</keyword>
<dbReference type="InterPro" id="IPR037528">
    <property type="entry name" value="ArgB"/>
</dbReference>
<evidence type="ECO:0000256" key="7">
    <source>
        <dbReference type="ARBA" id="ARBA00022840"/>
    </source>
</evidence>
<evidence type="ECO:0000256" key="6">
    <source>
        <dbReference type="ARBA" id="ARBA00022777"/>
    </source>
</evidence>
<feature type="binding site" evidence="9">
    <location>
        <position position="63"/>
    </location>
    <ligand>
        <name>substrate</name>
    </ligand>
</feature>
<dbReference type="HAMAP" id="MF_00082">
    <property type="entry name" value="ArgB"/>
    <property type="match status" value="1"/>
</dbReference>
<comment type="similarity">
    <text evidence="9">Belongs to the acetylglutamate kinase family. ArgB subfamily.</text>
</comment>
<dbReference type="GO" id="GO:0016301">
    <property type="term" value="F:kinase activity"/>
    <property type="evidence" value="ECO:0007669"/>
    <property type="project" value="UniProtKB-KW"/>
</dbReference>
<keyword evidence="9" id="KW-0963">Cytoplasm</keyword>
<dbReference type="NCBIfam" id="TIGR00761">
    <property type="entry name" value="argB"/>
    <property type="match status" value="1"/>
</dbReference>
<dbReference type="Proteomes" id="UP001501153">
    <property type="component" value="Unassembled WGS sequence"/>
</dbReference>
<organism evidence="11 12">
    <name type="scientific">Hymenobacter saemangeumensis</name>
    <dbReference type="NCBI Taxonomy" id="1084522"/>
    <lineage>
        <taxon>Bacteria</taxon>
        <taxon>Pseudomonadati</taxon>
        <taxon>Bacteroidota</taxon>
        <taxon>Cytophagia</taxon>
        <taxon>Cytophagales</taxon>
        <taxon>Hymenobacteraceae</taxon>
        <taxon>Hymenobacter</taxon>
    </lineage>
</organism>
<evidence type="ECO:0000313" key="12">
    <source>
        <dbReference type="Proteomes" id="UP001501153"/>
    </source>
</evidence>
<keyword evidence="2 9" id="KW-0055">Arginine biosynthesis</keyword>
<dbReference type="CDD" id="cd04238">
    <property type="entry name" value="AAK_NAGK-like"/>
    <property type="match status" value="1"/>
</dbReference>
<comment type="function">
    <text evidence="9">Catalyzes the ATP-dependent phosphorylation of N-acetyl-L-glutamate.</text>
</comment>
<dbReference type="EMBL" id="BAABGZ010000010">
    <property type="protein sequence ID" value="GAA4349068.1"/>
    <property type="molecule type" value="Genomic_DNA"/>
</dbReference>
<keyword evidence="3 9" id="KW-0028">Amino-acid biosynthesis</keyword>
<proteinExistence type="inferred from homology"/>
<keyword evidence="12" id="KW-1185">Reference proteome</keyword>
<evidence type="ECO:0000256" key="9">
    <source>
        <dbReference type="HAMAP-Rule" id="MF_00082"/>
    </source>
</evidence>
<dbReference type="PANTHER" id="PTHR23342:SF0">
    <property type="entry name" value="N-ACETYLGLUTAMATE SYNTHASE, MITOCHONDRIAL"/>
    <property type="match status" value="1"/>
</dbReference>
<comment type="catalytic activity">
    <reaction evidence="8 9">
        <text>N-acetyl-L-glutamate + ATP = N-acetyl-L-glutamyl 5-phosphate + ADP</text>
        <dbReference type="Rhea" id="RHEA:14629"/>
        <dbReference type="ChEBI" id="CHEBI:30616"/>
        <dbReference type="ChEBI" id="CHEBI:44337"/>
        <dbReference type="ChEBI" id="CHEBI:57936"/>
        <dbReference type="ChEBI" id="CHEBI:456216"/>
        <dbReference type="EC" id="2.7.2.8"/>
    </reaction>
</comment>
<accession>A0ABP8I0Z9</accession>
<feature type="site" description="Transition state stabilizer" evidence="9">
    <location>
        <position position="226"/>
    </location>
</feature>
<dbReference type="InterPro" id="IPR036393">
    <property type="entry name" value="AceGlu_kinase-like_sf"/>
</dbReference>
<dbReference type="Pfam" id="PF00696">
    <property type="entry name" value="AA_kinase"/>
    <property type="match status" value="1"/>
</dbReference>
<dbReference type="Gene3D" id="3.40.1160.10">
    <property type="entry name" value="Acetylglutamate kinase-like"/>
    <property type="match status" value="1"/>
</dbReference>
<reference evidence="12" key="1">
    <citation type="journal article" date="2019" name="Int. J. Syst. Evol. Microbiol.">
        <title>The Global Catalogue of Microorganisms (GCM) 10K type strain sequencing project: providing services to taxonomists for standard genome sequencing and annotation.</title>
        <authorList>
            <consortium name="The Broad Institute Genomics Platform"/>
            <consortium name="The Broad Institute Genome Sequencing Center for Infectious Disease"/>
            <person name="Wu L."/>
            <person name="Ma J."/>
        </authorList>
    </citation>
    <scope>NUCLEOTIDE SEQUENCE [LARGE SCALE GENOMIC DNA]</scope>
    <source>
        <strain evidence="12">JCM 17923</strain>
    </source>
</reference>
<feature type="domain" description="Aspartate/glutamate/uridylate kinase" evidence="10">
    <location>
        <begin position="6"/>
        <end position="245"/>
    </location>
</feature>
<evidence type="ECO:0000256" key="5">
    <source>
        <dbReference type="ARBA" id="ARBA00022741"/>
    </source>
</evidence>
<evidence type="ECO:0000256" key="1">
    <source>
        <dbReference type="ARBA" id="ARBA00004828"/>
    </source>
</evidence>
<keyword evidence="5 9" id="KW-0547">Nucleotide-binding</keyword>
<keyword evidence="6 9" id="KW-0418">Kinase</keyword>
<comment type="pathway">
    <text evidence="1 9">Amino-acid biosynthesis; L-arginine biosynthesis; N(2)-acetyl-L-ornithine from L-glutamate: step 2/4.</text>
</comment>
<name>A0ABP8I0Z9_9BACT</name>
<dbReference type="InterPro" id="IPR001048">
    <property type="entry name" value="Asp/Glu/Uridylate_kinase"/>
</dbReference>
<evidence type="ECO:0000256" key="2">
    <source>
        <dbReference type="ARBA" id="ARBA00022571"/>
    </source>
</evidence>
<gene>
    <name evidence="9 11" type="primary">argB</name>
    <name evidence="11" type="ORF">GCM10023185_05480</name>
</gene>
<sequence length="260" mass="27301">MNDALKIFKIGGGIIDEPAQLRVFLRELSRVPGPKVLVHGGGKGASDMLRALGIAPQLVDGRRITDAATLDIVTMFYAGKTNKQIVAGLQREGVNALGLSGADGNLIRAQKRPVTEVDYGFVGDLTEAGINTGLLRQLLGAGLLPVCCAITHDGQGQLLNTNADTIASTLARALAPHYRVALHYCFEKDGVLLDVNDPASVLPRLTPGQYQELKASGAIAAGMLPKLDNAFAALAAGVEQVVIENALNINETTKTVLCPS</sequence>
<feature type="binding site" evidence="9">
    <location>
        <begin position="41"/>
        <end position="42"/>
    </location>
    <ligand>
        <name>substrate</name>
    </ligand>
</feature>
<evidence type="ECO:0000256" key="8">
    <source>
        <dbReference type="ARBA" id="ARBA00048141"/>
    </source>
</evidence>
<dbReference type="RefSeq" id="WP_345233587.1">
    <property type="nucleotide sequence ID" value="NZ_BAABGZ010000010.1"/>
</dbReference>
<evidence type="ECO:0000313" key="11">
    <source>
        <dbReference type="EMBL" id="GAA4349068.1"/>
    </source>
</evidence>
<evidence type="ECO:0000259" key="10">
    <source>
        <dbReference type="Pfam" id="PF00696"/>
    </source>
</evidence>
<protein>
    <recommendedName>
        <fullName evidence="9">Acetylglutamate kinase</fullName>
        <ecNumber evidence="9">2.7.2.8</ecNumber>
    </recommendedName>
    <alternativeName>
        <fullName evidence="9">N-acetyl-L-glutamate 5-phosphotransferase</fullName>
    </alternativeName>
    <alternativeName>
        <fullName evidence="9">NAG kinase</fullName>
        <shortName evidence="9">NAGK</shortName>
    </alternativeName>
</protein>
<feature type="binding site" evidence="9">
    <location>
        <position position="160"/>
    </location>
    <ligand>
        <name>substrate</name>
    </ligand>
</feature>
<dbReference type="InterPro" id="IPR004662">
    <property type="entry name" value="AcgluKinase_fam"/>
</dbReference>
<feature type="site" description="Transition state stabilizer" evidence="9">
    <location>
        <position position="9"/>
    </location>
</feature>
<comment type="subcellular location">
    <subcellularLocation>
        <location evidence="9">Cytoplasm</location>
    </subcellularLocation>
</comment>
<dbReference type="EC" id="2.7.2.8" evidence="9"/>
<dbReference type="SUPFAM" id="SSF53633">
    <property type="entry name" value="Carbamate kinase-like"/>
    <property type="match status" value="1"/>
</dbReference>
<dbReference type="PIRSF" id="PIRSF000728">
    <property type="entry name" value="NAGK"/>
    <property type="match status" value="1"/>
</dbReference>
<evidence type="ECO:0000256" key="3">
    <source>
        <dbReference type="ARBA" id="ARBA00022605"/>
    </source>
</evidence>
<dbReference type="PANTHER" id="PTHR23342">
    <property type="entry name" value="N-ACETYLGLUTAMATE SYNTHASE"/>
    <property type="match status" value="1"/>
</dbReference>